<evidence type="ECO:0000259" key="1">
    <source>
        <dbReference type="Pfam" id="PF00497"/>
    </source>
</evidence>
<dbReference type="eggNOG" id="COG0834">
    <property type="taxonomic scope" value="Bacteria"/>
</dbReference>
<dbReference type="PANTHER" id="PTHR38834">
    <property type="entry name" value="PERIPLASMIC SUBSTRATE BINDING PROTEIN FAMILY 3"/>
    <property type="match status" value="1"/>
</dbReference>
<protein>
    <submittedName>
        <fullName evidence="2">Amino acid ABC transporter substrate-binding protein</fullName>
    </submittedName>
</protein>
<evidence type="ECO:0000313" key="2">
    <source>
        <dbReference type="EMBL" id="OEE33234.1"/>
    </source>
</evidence>
<dbReference type="SUPFAM" id="SSF53850">
    <property type="entry name" value="Periplasmic binding protein-like II"/>
    <property type="match status" value="1"/>
</dbReference>
<reference evidence="2 3" key="1">
    <citation type="journal article" date="2012" name="Science">
        <title>Ecological populations of bacteria act as socially cohesive units of antibiotic production and resistance.</title>
        <authorList>
            <person name="Cordero O.X."/>
            <person name="Wildschutte H."/>
            <person name="Kirkup B."/>
            <person name="Proehl S."/>
            <person name="Ngo L."/>
            <person name="Hussain F."/>
            <person name="Le Roux F."/>
            <person name="Mincer T."/>
            <person name="Polz M.F."/>
        </authorList>
    </citation>
    <scope>NUCLEOTIDE SEQUENCE [LARGE SCALE GENOMIC DNA]</scope>
    <source>
        <strain evidence="2 3">ZF-129</strain>
    </source>
</reference>
<dbReference type="Proteomes" id="UP000094741">
    <property type="component" value="Unassembled WGS sequence"/>
</dbReference>
<name>A0A1E5BDN3_9VIBR</name>
<dbReference type="PANTHER" id="PTHR38834:SF3">
    <property type="entry name" value="SOLUTE-BINDING PROTEIN FAMILY 3_N-TERMINAL DOMAIN-CONTAINING PROTEIN"/>
    <property type="match status" value="1"/>
</dbReference>
<dbReference type="Pfam" id="PF00497">
    <property type="entry name" value="SBP_bac_3"/>
    <property type="match status" value="1"/>
</dbReference>
<proteinExistence type="predicted"/>
<dbReference type="InterPro" id="IPR001638">
    <property type="entry name" value="Solute-binding_3/MltF_N"/>
</dbReference>
<organism evidence="2 3">
    <name type="scientific">Vibrio genomosp. F10 str. ZF-129</name>
    <dbReference type="NCBI Taxonomy" id="1187848"/>
    <lineage>
        <taxon>Bacteria</taxon>
        <taxon>Pseudomonadati</taxon>
        <taxon>Pseudomonadota</taxon>
        <taxon>Gammaproteobacteria</taxon>
        <taxon>Vibrionales</taxon>
        <taxon>Vibrionaceae</taxon>
        <taxon>Vibrio</taxon>
    </lineage>
</organism>
<dbReference type="RefSeq" id="WP_017040928.1">
    <property type="nucleotide sequence ID" value="NZ_AJYQ02000106.1"/>
</dbReference>
<feature type="domain" description="Solute-binding protein family 3/N-terminal" evidence="1">
    <location>
        <begin position="41"/>
        <end position="247"/>
    </location>
</feature>
<dbReference type="AlphaFoldDB" id="A0A1E5BDN3"/>
<accession>A0A1E5BDN3</accession>
<dbReference type="EMBL" id="AJYQ02000106">
    <property type="protein sequence ID" value="OEE33234.1"/>
    <property type="molecule type" value="Genomic_DNA"/>
</dbReference>
<dbReference type="STRING" id="1187848.A1QO_10130"/>
<dbReference type="Gene3D" id="3.40.190.10">
    <property type="entry name" value="Periplasmic binding protein-like II"/>
    <property type="match status" value="2"/>
</dbReference>
<evidence type="ECO:0000313" key="3">
    <source>
        <dbReference type="Proteomes" id="UP000094741"/>
    </source>
</evidence>
<dbReference type="OrthoDB" id="8587856at2"/>
<gene>
    <name evidence="2" type="ORF">A1QO_10130</name>
</gene>
<comment type="caution">
    <text evidence="2">The sequence shown here is derived from an EMBL/GenBank/DDBJ whole genome shotgun (WGS) entry which is preliminary data.</text>
</comment>
<sequence length="264" mass="29938">MVVAMPRCHVLSRPFFFILVLHLLASLPVQSTELESLSFYTENYPPANFEEKGNISGYSVDILIAAGQAVGKEITTSQISVLPWPRSYRNALNLDDAALFSTTRTEHREKLFHWVGPITDIKVVVLARKQDNITINAPIEMSKYRIGVIRDDIGEQSLLTLGIPRNSMQEATTVTVLAEQLMKGRIDLLAYDEKAAYWWASQVGINSDRFESIYVLEEGQLYYAFNKSIEQDILAELQKGLDIIKSQKDDQGVTLHQKILNKYR</sequence>